<dbReference type="AlphaFoldDB" id="A0A1Y6IX26"/>
<organism evidence="3 4">
    <name type="scientific">Vibrio mangrovi</name>
    <dbReference type="NCBI Taxonomy" id="474394"/>
    <lineage>
        <taxon>Bacteria</taxon>
        <taxon>Pseudomonadati</taxon>
        <taxon>Pseudomonadota</taxon>
        <taxon>Gammaproteobacteria</taxon>
        <taxon>Vibrionales</taxon>
        <taxon>Vibrionaceae</taxon>
        <taxon>Vibrio</taxon>
    </lineage>
</organism>
<keyword evidence="5" id="KW-1185">Reference proteome</keyword>
<dbReference type="Proteomes" id="UP001283366">
    <property type="component" value="Unassembled WGS sequence"/>
</dbReference>
<evidence type="ECO:0000313" key="5">
    <source>
        <dbReference type="Proteomes" id="UP001283366"/>
    </source>
</evidence>
<name>A0A1Y6IX26_9VIBR</name>
<gene>
    <name evidence="2" type="ORF">SBX37_21030</name>
    <name evidence="3" type="ORF">VIM7927_03522</name>
</gene>
<feature type="coiled-coil region" evidence="1">
    <location>
        <begin position="70"/>
        <end position="107"/>
    </location>
</feature>
<reference evidence="3 4" key="1">
    <citation type="submission" date="2017-05" db="EMBL/GenBank/DDBJ databases">
        <authorList>
            <person name="Song R."/>
            <person name="Chenine A.L."/>
            <person name="Ruprecht R.M."/>
        </authorList>
    </citation>
    <scope>NUCLEOTIDE SEQUENCE [LARGE SCALE GENOMIC DNA]</scope>
    <source>
        <strain evidence="3 4">CECT 7927</strain>
    </source>
</reference>
<dbReference type="Proteomes" id="UP000196125">
    <property type="component" value="Unassembled WGS sequence"/>
</dbReference>
<evidence type="ECO:0000256" key="1">
    <source>
        <dbReference type="SAM" id="Coils"/>
    </source>
</evidence>
<evidence type="ECO:0000313" key="2">
    <source>
        <dbReference type="EMBL" id="MDW6005356.1"/>
    </source>
</evidence>
<accession>A0A1Y6IX26</accession>
<proteinExistence type="predicted"/>
<dbReference type="RefSeq" id="WP_087482221.1">
    <property type="nucleotide sequence ID" value="NZ_AP024884.1"/>
</dbReference>
<dbReference type="EMBL" id="FXXI01000008">
    <property type="protein sequence ID" value="SMS02204.1"/>
    <property type="molecule type" value="Genomic_DNA"/>
</dbReference>
<evidence type="ECO:0000313" key="4">
    <source>
        <dbReference type="Proteomes" id="UP000196125"/>
    </source>
</evidence>
<reference evidence="2 5" key="2">
    <citation type="submission" date="2023-11" db="EMBL/GenBank/DDBJ databases">
        <title>Plant-associative lifestyle of Vibrio porteresiae and its evolutionary dynamics.</title>
        <authorList>
            <person name="Rameshkumar N."/>
            <person name="Kirti K."/>
        </authorList>
    </citation>
    <scope>NUCLEOTIDE SEQUENCE [LARGE SCALE GENOMIC DNA]</scope>
    <source>
        <strain evidence="2 5">MSSRF38</strain>
    </source>
</reference>
<evidence type="ECO:0000313" key="3">
    <source>
        <dbReference type="EMBL" id="SMS02204.1"/>
    </source>
</evidence>
<sequence length="138" mass="16004">MFPWLQSNFHFPLSGDVNQKVEPDFFTFIDTESGDSELEREIFSKVGSYGTQLSLLTKVVLSLAKMGELTELDEESQENYENALDALEQQQKRIDEIKQAKKQRIKEKATDILDKLQASDSDEFDQLLRKYGYNRTKN</sequence>
<dbReference type="OrthoDB" id="8451820at2"/>
<dbReference type="EMBL" id="JAWRCO010000002">
    <property type="protein sequence ID" value="MDW6005356.1"/>
    <property type="molecule type" value="Genomic_DNA"/>
</dbReference>
<protein>
    <submittedName>
        <fullName evidence="3">Uncharacterized protein</fullName>
    </submittedName>
</protein>
<keyword evidence="1" id="KW-0175">Coiled coil</keyword>